<dbReference type="EMBL" id="CM011695">
    <property type="protein sequence ID" value="TMS03438.1"/>
    <property type="molecule type" value="Genomic_DNA"/>
</dbReference>
<comment type="caution">
    <text evidence="1">The sequence shown here is derived from an EMBL/GenBank/DDBJ whole genome shotgun (WGS) entry which is preliminary data.</text>
</comment>
<accession>A0ACD3Q8H7</accession>
<reference evidence="1" key="1">
    <citation type="submission" date="2018-11" db="EMBL/GenBank/DDBJ databases">
        <title>The sequence and de novo assembly of Larimichthys crocea genome using PacBio and Hi-C technologies.</title>
        <authorList>
            <person name="Xu P."/>
            <person name="Chen B."/>
            <person name="Zhou Z."/>
            <person name="Ke Q."/>
            <person name="Wu Y."/>
            <person name="Bai H."/>
            <person name="Pu F."/>
        </authorList>
    </citation>
    <scope>NUCLEOTIDE SEQUENCE</scope>
    <source>
        <tissue evidence="1">Muscle</tissue>
    </source>
</reference>
<evidence type="ECO:0000313" key="2">
    <source>
        <dbReference type="Proteomes" id="UP000793456"/>
    </source>
</evidence>
<evidence type="ECO:0000313" key="1">
    <source>
        <dbReference type="EMBL" id="TMS03438.1"/>
    </source>
</evidence>
<gene>
    <name evidence="1" type="ORF">E3U43_000327</name>
</gene>
<protein>
    <submittedName>
        <fullName evidence="1">Uncharacterized protein</fullName>
    </submittedName>
</protein>
<organism evidence="1 2">
    <name type="scientific">Larimichthys crocea</name>
    <name type="common">Large yellow croaker</name>
    <name type="synonym">Pseudosciaena crocea</name>
    <dbReference type="NCBI Taxonomy" id="215358"/>
    <lineage>
        <taxon>Eukaryota</taxon>
        <taxon>Metazoa</taxon>
        <taxon>Chordata</taxon>
        <taxon>Craniata</taxon>
        <taxon>Vertebrata</taxon>
        <taxon>Euteleostomi</taxon>
        <taxon>Actinopterygii</taxon>
        <taxon>Neopterygii</taxon>
        <taxon>Teleostei</taxon>
        <taxon>Neoteleostei</taxon>
        <taxon>Acanthomorphata</taxon>
        <taxon>Eupercaria</taxon>
        <taxon>Sciaenidae</taxon>
        <taxon>Larimichthys</taxon>
    </lineage>
</organism>
<dbReference type="Proteomes" id="UP000793456">
    <property type="component" value="Chromosome XXII"/>
</dbReference>
<name>A0ACD3Q8H7_LARCR</name>
<keyword evidence="2" id="KW-1185">Reference proteome</keyword>
<sequence>MDDKLTLYRQQASIIIRRKESKAEELQEAREELAAAERELKQRTNQAQTSDGEEVIRGDELKRLLVKLRSKGTVYKKKRQEIAELKAEFGVLQRTEEILKQRT</sequence>
<proteinExistence type="predicted"/>